<accession>A0ABW5XGK2</accession>
<comment type="subcellular location">
    <subcellularLocation>
        <location evidence="7">Cell membrane</location>
        <topology evidence="7">Multi-pass membrane protein</topology>
    </subcellularLocation>
</comment>
<keyword evidence="3 7" id="KW-0812">Transmembrane</keyword>
<dbReference type="GO" id="GO:0051301">
    <property type="term" value="P:cell division"/>
    <property type="evidence" value="ECO:0007669"/>
    <property type="project" value="UniProtKB-KW"/>
</dbReference>
<keyword evidence="4 7" id="KW-1133">Transmembrane helix</keyword>
<evidence type="ECO:0000256" key="3">
    <source>
        <dbReference type="ARBA" id="ARBA00022692"/>
    </source>
</evidence>
<reference evidence="10" key="1">
    <citation type="journal article" date="2019" name="Int. J. Syst. Evol. Microbiol.">
        <title>The Global Catalogue of Microorganisms (GCM) 10K type strain sequencing project: providing services to taxonomists for standard genome sequencing and annotation.</title>
        <authorList>
            <consortium name="The Broad Institute Genomics Platform"/>
            <consortium name="The Broad Institute Genome Sequencing Center for Infectious Disease"/>
            <person name="Wu L."/>
            <person name="Ma J."/>
        </authorList>
    </citation>
    <scope>NUCLEOTIDE SEQUENCE [LARGE SCALE GENOMIC DNA]</scope>
    <source>
        <strain evidence="10">KCTC 33576</strain>
    </source>
</reference>
<organism evidence="9 10">
    <name type="scientific">Populibacterium corticicola</name>
    <dbReference type="NCBI Taxonomy" id="1812826"/>
    <lineage>
        <taxon>Bacteria</taxon>
        <taxon>Bacillati</taxon>
        <taxon>Actinomycetota</taxon>
        <taxon>Actinomycetes</taxon>
        <taxon>Micrococcales</taxon>
        <taxon>Jonesiaceae</taxon>
        <taxon>Populibacterium</taxon>
    </lineage>
</organism>
<dbReference type="Proteomes" id="UP001597391">
    <property type="component" value="Unassembled WGS sequence"/>
</dbReference>
<keyword evidence="6 7" id="KW-0131">Cell cycle</keyword>
<evidence type="ECO:0000256" key="2">
    <source>
        <dbReference type="ARBA" id="ARBA00022618"/>
    </source>
</evidence>
<evidence type="ECO:0000313" key="10">
    <source>
        <dbReference type="Proteomes" id="UP001597391"/>
    </source>
</evidence>
<comment type="function">
    <text evidence="7">Involved in cell division.</text>
</comment>
<dbReference type="InterPro" id="IPR009619">
    <property type="entry name" value="CrgA"/>
</dbReference>
<dbReference type="RefSeq" id="WP_377466668.1">
    <property type="nucleotide sequence ID" value="NZ_JBHUOP010000003.1"/>
</dbReference>
<comment type="similarity">
    <text evidence="7">Belongs to the CrgA family.</text>
</comment>
<feature type="transmembrane region" description="Helical" evidence="7">
    <location>
        <begin position="32"/>
        <end position="53"/>
    </location>
</feature>
<evidence type="ECO:0000256" key="6">
    <source>
        <dbReference type="ARBA" id="ARBA00023306"/>
    </source>
</evidence>
<feature type="region of interest" description="Disordered" evidence="8">
    <location>
        <begin position="1"/>
        <end position="23"/>
    </location>
</feature>
<dbReference type="EMBL" id="JBHUOP010000003">
    <property type="protein sequence ID" value="MFD2840777.1"/>
    <property type="molecule type" value="Genomic_DNA"/>
</dbReference>
<comment type="caution">
    <text evidence="9">The sequence shown here is derived from an EMBL/GenBank/DDBJ whole genome shotgun (WGS) entry which is preliminary data.</text>
</comment>
<evidence type="ECO:0000313" key="9">
    <source>
        <dbReference type="EMBL" id="MFD2840777.1"/>
    </source>
</evidence>
<keyword evidence="1 7" id="KW-1003">Cell membrane</keyword>
<dbReference type="Pfam" id="PF06781">
    <property type="entry name" value="CrgA"/>
    <property type="match status" value="1"/>
</dbReference>
<keyword evidence="5 7" id="KW-0472">Membrane</keyword>
<dbReference type="HAMAP" id="MF_00631">
    <property type="entry name" value="CrgA"/>
    <property type="match status" value="1"/>
</dbReference>
<evidence type="ECO:0000256" key="4">
    <source>
        <dbReference type="ARBA" id="ARBA00022989"/>
    </source>
</evidence>
<feature type="transmembrane region" description="Helical" evidence="7">
    <location>
        <begin position="68"/>
        <end position="87"/>
    </location>
</feature>
<evidence type="ECO:0000256" key="8">
    <source>
        <dbReference type="SAM" id="MobiDB-lite"/>
    </source>
</evidence>
<evidence type="ECO:0000256" key="7">
    <source>
        <dbReference type="HAMAP-Rule" id="MF_00631"/>
    </source>
</evidence>
<keyword evidence="2 7" id="KW-0132">Cell division</keyword>
<proteinExistence type="inferred from homology"/>
<name>A0ABW5XGK2_9MICO</name>
<feature type="compositionally biased region" description="Basic residues" evidence="8">
    <location>
        <begin position="1"/>
        <end position="11"/>
    </location>
</feature>
<sequence length="88" mass="9809">MPESRSRKKKAKATEVEENSTPTPVRVGNPAWLVPTMLTLFVVGALWVVVYYLTSSRWGLPIPPLRDWNLAIGFGMILAGLGLATRWQ</sequence>
<gene>
    <name evidence="7" type="primary">crgA</name>
    <name evidence="9" type="ORF">ACFSYH_09355</name>
</gene>
<evidence type="ECO:0000256" key="5">
    <source>
        <dbReference type="ARBA" id="ARBA00023136"/>
    </source>
</evidence>
<keyword evidence="10" id="KW-1185">Reference proteome</keyword>
<protein>
    <recommendedName>
        <fullName evidence="7">Cell division protein CrgA</fullName>
    </recommendedName>
</protein>
<evidence type="ECO:0000256" key="1">
    <source>
        <dbReference type="ARBA" id="ARBA00022475"/>
    </source>
</evidence>